<keyword evidence="2" id="KW-1185">Reference proteome</keyword>
<name>A0ABD3XV21_SINWO</name>
<feature type="non-terminal residue" evidence="1">
    <location>
        <position position="1"/>
    </location>
</feature>
<sequence>ELADIHLINLLDCDEQQLKWADVFGIFMAQRTTVYKNSTGFSTYDLIFDIKCIFLLDSTLDENKNGKLPASSQKDVMVT</sequence>
<protein>
    <submittedName>
        <fullName evidence="1">Uncharacterized protein</fullName>
    </submittedName>
</protein>
<dbReference type="AlphaFoldDB" id="A0ABD3XV21"/>
<gene>
    <name evidence="1" type="ORF">ACJMK2_002330</name>
</gene>
<dbReference type="Proteomes" id="UP001634394">
    <property type="component" value="Unassembled WGS sequence"/>
</dbReference>
<comment type="caution">
    <text evidence="1">The sequence shown here is derived from an EMBL/GenBank/DDBJ whole genome shotgun (WGS) entry which is preliminary data.</text>
</comment>
<organism evidence="1 2">
    <name type="scientific">Sinanodonta woodiana</name>
    <name type="common">Chinese pond mussel</name>
    <name type="synonym">Anodonta woodiana</name>
    <dbReference type="NCBI Taxonomy" id="1069815"/>
    <lineage>
        <taxon>Eukaryota</taxon>
        <taxon>Metazoa</taxon>
        <taxon>Spiralia</taxon>
        <taxon>Lophotrochozoa</taxon>
        <taxon>Mollusca</taxon>
        <taxon>Bivalvia</taxon>
        <taxon>Autobranchia</taxon>
        <taxon>Heteroconchia</taxon>
        <taxon>Palaeoheterodonta</taxon>
        <taxon>Unionida</taxon>
        <taxon>Unionoidea</taxon>
        <taxon>Unionidae</taxon>
        <taxon>Unioninae</taxon>
        <taxon>Sinanodonta</taxon>
    </lineage>
</organism>
<proteinExistence type="predicted"/>
<evidence type="ECO:0000313" key="1">
    <source>
        <dbReference type="EMBL" id="KAL3890030.1"/>
    </source>
</evidence>
<accession>A0ABD3XV21</accession>
<reference evidence="1 2" key="1">
    <citation type="submission" date="2024-11" db="EMBL/GenBank/DDBJ databases">
        <title>Chromosome-level genome assembly of the freshwater bivalve Anodonta woodiana.</title>
        <authorList>
            <person name="Chen X."/>
        </authorList>
    </citation>
    <scope>NUCLEOTIDE SEQUENCE [LARGE SCALE GENOMIC DNA]</scope>
    <source>
        <strain evidence="1">MN2024</strain>
        <tissue evidence="1">Gills</tissue>
    </source>
</reference>
<evidence type="ECO:0000313" key="2">
    <source>
        <dbReference type="Proteomes" id="UP001634394"/>
    </source>
</evidence>
<dbReference type="EMBL" id="JBJQND010000001">
    <property type="protein sequence ID" value="KAL3890030.1"/>
    <property type="molecule type" value="Genomic_DNA"/>
</dbReference>